<protein>
    <submittedName>
        <fullName evidence="1">Uncharacterized protein</fullName>
    </submittedName>
</protein>
<accession>A0A2I0LA71</accession>
<proteinExistence type="predicted"/>
<organism evidence="1 2">
    <name type="scientific">Punica granatum</name>
    <name type="common">Pomegranate</name>
    <dbReference type="NCBI Taxonomy" id="22663"/>
    <lineage>
        <taxon>Eukaryota</taxon>
        <taxon>Viridiplantae</taxon>
        <taxon>Streptophyta</taxon>
        <taxon>Embryophyta</taxon>
        <taxon>Tracheophyta</taxon>
        <taxon>Spermatophyta</taxon>
        <taxon>Magnoliopsida</taxon>
        <taxon>eudicotyledons</taxon>
        <taxon>Gunneridae</taxon>
        <taxon>Pentapetalae</taxon>
        <taxon>rosids</taxon>
        <taxon>malvids</taxon>
        <taxon>Myrtales</taxon>
        <taxon>Lythraceae</taxon>
        <taxon>Punica</taxon>
    </lineage>
</organism>
<evidence type="ECO:0000313" key="2">
    <source>
        <dbReference type="Proteomes" id="UP000233551"/>
    </source>
</evidence>
<dbReference type="EMBL" id="PGOL01000089">
    <property type="protein sequence ID" value="PKI77585.1"/>
    <property type="molecule type" value="Genomic_DNA"/>
</dbReference>
<dbReference type="PANTHER" id="PTHR38353:SF2">
    <property type="entry name" value="TROPOMYOSIN"/>
    <property type="match status" value="1"/>
</dbReference>
<dbReference type="AlphaFoldDB" id="A0A2I0LA71"/>
<sequence length="226" mass="25647">MEEYLQYMKTLRCQMNGTFPFPRLHYLIRTASAELSAVAAQKMWRITRRRSRSRSKCSSLAFKPSKMTSAQVSLLSTCNAFAVVFTGVCNCLKLEMQKLSDGSEHIAKAKGQTCFQLLEVQRKVSALESDSCMLIQIQSIEYCWESLFLGLQILAQNDNYVSTTGYSLLSVRLLVAYMFGLVDLSLMKEYIMQMKCRASDFKQELREMDIETLEKGPATISSDKVG</sequence>
<name>A0A2I0LA71_PUNGR</name>
<dbReference type="Proteomes" id="UP000233551">
    <property type="component" value="Unassembled WGS sequence"/>
</dbReference>
<reference evidence="1 2" key="1">
    <citation type="submission" date="2017-11" db="EMBL/GenBank/DDBJ databases">
        <title>De-novo sequencing of pomegranate (Punica granatum L.) genome.</title>
        <authorList>
            <person name="Akparov Z."/>
            <person name="Amiraslanov A."/>
            <person name="Hajiyeva S."/>
            <person name="Abbasov M."/>
            <person name="Kaur K."/>
            <person name="Hamwieh A."/>
            <person name="Solovyev V."/>
            <person name="Salamov A."/>
            <person name="Braich B."/>
            <person name="Kosarev P."/>
            <person name="Mahmoud A."/>
            <person name="Hajiyev E."/>
            <person name="Babayeva S."/>
            <person name="Izzatullayeva V."/>
            <person name="Mammadov A."/>
            <person name="Mammadov A."/>
            <person name="Sharifova S."/>
            <person name="Ojaghi J."/>
            <person name="Eynullazada K."/>
            <person name="Bayramov B."/>
            <person name="Abdulazimova A."/>
            <person name="Shahmuradov I."/>
        </authorList>
    </citation>
    <scope>NUCLEOTIDE SEQUENCE [LARGE SCALE GENOMIC DNA]</scope>
    <source>
        <strain evidence="2">cv. AG2017</strain>
        <tissue evidence="1">Leaf</tissue>
    </source>
</reference>
<dbReference type="PANTHER" id="PTHR38353">
    <property type="entry name" value="TROPOMYOSIN"/>
    <property type="match status" value="1"/>
</dbReference>
<gene>
    <name evidence="1" type="ORF">CRG98_002039</name>
</gene>
<evidence type="ECO:0000313" key="1">
    <source>
        <dbReference type="EMBL" id="PKI77585.1"/>
    </source>
</evidence>
<comment type="caution">
    <text evidence="1">The sequence shown here is derived from an EMBL/GenBank/DDBJ whole genome shotgun (WGS) entry which is preliminary data.</text>
</comment>
<keyword evidence="2" id="KW-1185">Reference proteome</keyword>